<evidence type="ECO:0000313" key="1">
    <source>
        <dbReference type="EMBL" id="EMI25704.1"/>
    </source>
</evidence>
<comment type="caution">
    <text evidence="1">The sequence shown here is derived from an EMBL/GenBank/DDBJ whole genome shotgun (WGS) entry which is preliminary data.</text>
</comment>
<dbReference type="PROSITE" id="PS51257">
    <property type="entry name" value="PROKAR_LIPOPROTEIN"/>
    <property type="match status" value="1"/>
</dbReference>
<organism evidence="1 2">
    <name type="scientific">Rhodopirellula europaea SH398</name>
    <dbReference type="NCBI Taxonomy" id="1263868"/>
    <lineage>
        <taxon>Bacteria</taxon>
        <taxon>Pseudomonadati</taxon>
        <taxon>Planctomycetota</taxon>
        <taxon>Planctomycetia</taxon>
        <taxon>Pirellulales</taxon>
        <taxon>Pirellulaceae</taxon>
        <taxon>Rhodopirellula</taxon>
    </lineage>
</organism>
<dbReference type="Proteomes" id="UP000011996">
    <property type="component" value="Unassembled WGS sequence"/>
</dbReference>
<accession>M5SHN1</accession>
<protein>
    <submittedName>
        <fullName evidence="1">Uncharacterized protein</fullName>
    </submittedName>
</protein>
<reference evidence="1 2" key="1">
    <citation type="journal article" date="2013" name="Mar. Genomics">
        <title>Expression of sulfatases in Rhodopirellula baltica and the diversity of sulfatases in the genus Rhodopirellula.</title>
        <authorList>
            <person name="Wegner C.E."/>
            <person name="Richter-Heitmann T."/>
            <person name="Klindworth A."/>
            <person name="Klockow C."/>
            <person name="Richter M."/>
            <person name="Achstetter T."/>
            <person name="Glockner F.O."/>
            <person name="Harder J."/>
        </authorList>
    </citation>
    <scope>NUCLEOTIDE SEQUENCE [LARGE SCALE GENOMIC DNA]</scope>
    <source>
        <strain evidence="1 2">SH398</strain>
    </source>
</reference>
<dbReference type="EMBL" id="ANOF01000120">
    <property type="protein sequence ID" value="EMI25704.1"/>
    <property type="molecule type" value="Genomic_DNA"/>
</dbReference>
<dbReference type="AlphaFoldDB" id="M5SHN1"/>
<dbReference type="STRING" id="1263868.RESH_03710"/>
<gene>
    <name evidence="1" type="ORF">RESH_03710</name>
</gene>
<proteinExistence type="predicted"/>
<sequence length="47" mass="5113">MKSDLLHDTVLDCAIDDRRGSVLPCWVSAGCDGHDANRLNELGADKE</sequence>
<name>M5SHN1_9BACT</name>
<evidence type="ECO:0000313" key="2">
    <source>
        <dbReference type="Proteomes" id="UP000011996"/>
    </source>
</evidence>